<keyword evidence="2" id="KW-1185">Reference proteome</keyword>
<dbReference type="RefSeq" id="XP_013760492.1">
    <property type="nucleotide sequence ID" value="XM_013905038.1"/>
</dbReference>
<evidence type="ECO:0000313" key="1">
    <source>
        <dbReference type="EMBL" id="KNC46663.1"/>
    </source>
</evidence>
<evidence type="ECO:0000313" key="2">
    <source>
        <dbReference type="Proteomes" id="UP000054408"/>
    </source>
</evidence>
<sequence length="208" mass="21973">MGPRQTGHRSSCCTHPPHVFRCRHGSTTHRAGASMHTTHMHPACATSSACCSSRRAAFARRRASRRSMASSCSRPSIIASSSSMLNPPTMSLAFSVALPVRLANAWPSRRRLLCSSPSWRLSWITVCSRARRSRLTASCASPSSLFCFCSAAMLRRPSDETVLALASSSVSRATRASSSATCATPAGEVLASATSSQSCSSSASRASS</sequence>
<gene>
    <name evidence="1" type="ORF">AMSG_11743</name>
</gene>
<dbReference type="Proteomes" id="UP000054408">
    <property type="component" value="Unassembled WGS sequence"/>
</dbReference>
<dbReference type="EMBL" id="GL349443">
    <property type="protein sequence ID" value="KNC46663.1"/>
    <property type="molecule type" value="Genomic_DNA"/>
</dbReference>
<protein>
    <submittedName>
        <fullName evidence="1">Uncharacterized protein</fullName>
    </submittedName>
</protein>
<dbReference type="AlphaFoldDB" id="A0A0L0D5T3"/>
<dbReference type="GeneID" id="25569658"/>
<accession>A0A0L0D5T3</accession>
<organism evidence="1 2">
    <name type="scientific">Thecamonas trahens ATCC 50062</name>
    <dbReference type="NCBI Taxonomy" id="461836"/>
    <lineage>
        <taxon>Eukaryota</taxon>
        <taxon>Apusozoa</taxon>
        <taxon>Apusomonadida</taxon>
        <taxon>Apusomonadidae</taxon>
        <taxon>Thecamonas</taxon>
    </lineage>
</organism>
<name>A0A0L0D5T3_THETB</name>
<proteinExistence type="predicted"/>
<reference evidence="1 2" key="1">
    <citation type="submission" date="2010-05" db="EMBL/GenBank/DDBJ databases">
        <title>The Genome Sequence of Thecamonas trahens ATCC 50062.</title>
        <authorList>
            <consortium name="The Broad Institute Genome Sequencing Platform"/>
            <person name="Russ C."/>
            <person name="Cuomo C."/>
            <person name="Shea T."/>
            <person name="Young S.K."/>
            <person name="Zeng Q."/>
            <person name="Koehrsen M."/>
            <person name="Haas B."/>
            <person name="Borodovsky M."/>
            <person name="Guigo R."/>
            <person name="Alvarado L."/>
            <person name="Berlin A."/>
            <person name="Bochicchio J."/>
            <person name="Borenstein D."/>
            <person name="Chapman S."/>
            <person name="Chen Z."/>
            <person name="Freedman E."/>
            <person name="Gellesch M."/>
            <person name="Goldberg J."/>
            <person name="Griggs A."/>
            <person name="Gujja S."/>
            <person name="Heilman E."/>
            <person name="Heiman D."/>
            <person name="Hepburn T."/>
            <person name="Howarth C."/>
            <person name="Jen D."/>
            <person name="Larson L."/>
            <person name="Mehta T."/>
            <person name="Park D."/>
            <person name="Pearson M."/>
            <person name="Roberts A."/>
            <person name="Saif S."/>
            <person name="Shenoy N."/>
            <person name="Sisk P."/>
            <person name="Stolte C."/>
            <person name="Sykes S."/>
            <person name="Thomson T."/>
            <person name="Walk T."/>
            <person name="White J."/>
            <person name="Yandava C."/>
            <person name="Burger G."/>
            <person name="Gray M.W."/>
            <person name="Holland P.W.H."/>
            <person name="King N."/>
            <person name="Lang F.B.F."/>
            <person name="Roger A.J."/>
            <person name="Ruiz-Trillo I."/>
            <person name="Lander E."/>
            <person name="Nusbaum C."/>
        </authorList>
    </citation>
    <scope>NUCLEOTIDE SEQUENCE [LARGE SCALE GENOMIC DNA]</scope>
    <source>
        <strain evidence="1 2">ATCC 50062</strain>
    </source>
</reference>